<organism evidence="2 3">
    <name type="scientific">Oculimacula yallundae</name>
    <dbReference type="NCBI Taxonomy" id="86028"/>
    <lineage>
        <taxon>Eukaryota</taxon>
        <taxon>Fungi</taxon>
        <taxon>Dikarya</taxon>
        <taxon>Ascomycota</taxon>
        <taxon>Pezizomycotina</taxon>
        <taxon>Leotiomycetes</taxon>
        <taxon>Helotiales</taxon>
        <taxon>Ploettnerulaceae</taxon>
        <taxon>Oculimacula</taxon>
    </lineage>
</organism>
<gene>
    <name evidence="2" type="ORF">VTL71DRAFT_5192</name>
</gene>
<dbReference type="Proteomes" id="UP001595075">
    <property type="component" value="Unassembled WGS sequence"/>
</dbReference>
<comment type="caution">
    <text evidence="2">The sequence shown here is derived from an EMBL/GenBank/DDBJ whole genome shotgun (WGS) entry which is preliminary data.</text>
</comment>
<protein>
    <submittedName>
        <fullName evidence="2">Uncharacterized protein</fullName>
    </submittedName>
</protein>
<sequence length="91" mass="10619">MERYARIRYESRKEESFRAAMNSTTELSYRLSGLNMKEMEDLDKNEEKNNENTGSQDQKNFGDCTGDLDLECCRGSIHQLVRFLVVSSNRQ</sequence>
<proteinExistence type="predicted"/>
<keyword evidence="3" id="KW-1185">Reference proteome</keyword>
<evidence type="ECO:0000313" key="3">
    <source>
        <dbReference type="Proteomes" id="UP001595075"/>
    </source>
</evidence>
<feature type="region of interest" description="Disordered" evidence="1">
    <location>
        <begin position="38"/>
        <end position="61"/>
    </location>
</feature>
<evidence type="ECO:0000256" key="1">
    <source>
        <dbReference type="SAM" id="MobiDB-lite"/>
    </source>
</evidence>
<evidence type="ECO:0000313" key="2">
    <source>
        <dbReference type="EMBL" id="KAL2063387.1"/>
    </source>
</evidence>
<dbReference type="EMBL" id="JAZHXI010000015">
    <property type="protein sequence ID" value="KAL2063387.1"/>
    <property type="molecule type" value="Genomic_DNA"/>
</dbReference>
<accession>A0ABR4C115</accession>
<reference evidence="2 3" key="1">
    <citation type="journal article" date="2024" name="Commun. Biol.">
        <title>Comparative genomic analysis of thermophilic fungi reveals convergent evolutionary adaptations and gene losses.</title>
        <authorList>
            <person name="Steindorff A.S."/>
            <person name="Aguilar-Pontes M.V."/>
            <person name="Robinson A.J."/>
            <person name="Andreopoulos B."/>
            <person name="LaButti K."/>
            <person name="Kuo A."/>
            <person name="Mondo S."/>
            <person name="Riley R."/>
            <person name="Otillar R."/>
            <person name="Haridas S."/>
            <person name="Lipzen A."/>
            <person name="Grimwood J."/>
            <person name="Schmutz J."/>
            <person name="Clum A."/>
            <person name="Reid I.D."/>
            <person name="Moisan M.C."/>
            <person name="Butler G."/>
            <person name="Nguyen T.T.M."/>
            <person name="Dewar K."/>
            <person name="Conant G."/>
            <person name="Drula E."/>
            <person name="Henrissat B."/>
            <person name="Hansel C."/>
            <person name="Singer S."/>
            <person name="Hutchinson M.I."/>
            <person name="de Vries R.P."/>
            <person name="Natvig D.O."/>
            <person name="Powell A.J."/>
            <person name="Tsang A."/>
            <person name="Grigoriev I.V."/>
        </authorList>
    </citation>
    <scope>NUCLEOTIDE SEQUENCE [LARGE SCALE GENOMIC DNA]</scope>
    <source>
        <strain evidence="2 3">CBS 494.80</strain>
    </source>
</reference>
<name>A0ABR4C115_9HELO</name>